<feature type="region of interest" description="Disordered" evidence="7">
    <location>
        <begin position="35"/>
        <end position="73"/>
    </location>
</feature>
<evidence type="ECO:0000256" key="4">
    <source>
        <dbReference type="ARBA" id="ARBA00023002"/>
    </source>
</evidence>
<organism evidence="9 10">
    <name type="scientific">Parascaris univalens</name>
    <name type="common">Nematode worm</name>
    <dbReference type="NCBI Taxonomy" id="6257"/>
    <lineage>
        <taxon>Eukaryota</taxon>
        <taxon>Metazoa</taxon>
        <taxon>Ecdysozoa</taxon>
        <taxon>Nematoda</taxon>
        <taxon>Chromadorea</taxon>
        <taxon>Rhabditida</taxon>
        <taxon>Spirurina</taxon>
        <taxon>Ascaridomorpha</taxon>
        <taxon>Ascaridoidea</taxon>
        <taxon>Ascarididae</taxon>
        <taxon>Parascaris</taxon>
    </lineage>
</organism>
<feature type="domain" description="ERV/ALR sulfhydryl oxidase" evidence="8">
    <location>
        <begin position="70"/>
        <end position="143"/>
    </location>
</feature>
<dbReference type="EC" id="1.8.3.2" evidence="6"/>
<feature type="compositionally biased region" description="Basic and acidic residues" evidence="7">
    <location>
        <begin position="52"/>
        <end position="67"/>
    </location>
</feature>
<comment type="cofactor">
    <cofactor evidence="1 6">
        <name>FAD</name>
        <dbReference type="ChEBI" id="CHEBI:57692"/>
    </cofactor>
</comment>
<dbReference type="InterPro" id="IPR017905">
    <property type="entry name" value="ERV/ALR_sulphydryl_oxidase"/>
</dbReference>
<protein>
    <recommendedName>
        <fullName evidence="6">Sulfhydryl oxidase</fullName>
        <ecNumber evidence="6">1.8.3.2</ecNumber>
    </recommendedName>
</protein>
<evidence type="ECO:0000256" key="7">
    <source>
        <dbReference type="SAM" id="MobiDB-lite"/>
    </source>
</evidence>
<dbReference type="Pfam" id="PF04777">
    <property type="entry name" value="Evr1_Alr"/>
    <property type="match status" value="1"/>
</dbReference>
<sequence>MFIAVQFMELPKSSEKPCRACMSVEELMRRARELASKVKAKTDTSNGASSSNDKKQEKMVEEGKPMRADCPLDTEQLGKSTWNFLHTMAAYYPEKPSEEDKNNARMMMHLLGKMVYDVISNLTHLESRIAKSFQYGCVKCIIA</sequence>
<evidence type="ECO:0000256" key="3">
    <source>
        <dbReference type="ARBA" id="ARBA00022827"/>
    </source>
</evidence>
<keyword evidence="3 6" id="KW-0274">FAD</keyword>
<dbReference type="InterPro" id="IPR036774">
    <property type="entry name" value="ERV/ALR_sulphydryl_oxid_sf"/>
</dbReference>
<evidence type="ECO:0000313" key="9">
    <source>
        <dbReference type="Proteomes" id="UP000887569"/>
    </source>
</evidence>
<keyword evidence="5" id="KW-1015">Disulfide bond</keyword>
<evidence type="ECO:0000256" key="6">
    <source>
        <dbReference type="RuleBase" id="RU371123"/>
    </source>
</evidence>
<keyword evidence="4 6" id="KW-0560">Oxidoreductase</keyword>
<dbReference type="Gene3D" id="1.20.120.310">
    <property type="entry name" value="ERV/ALR sulfhydryl oxidase domain"/>
    <property type="match status" value="1"/>
</dbReference>
<proteinExistence type="predicted"/>
<dbReference type="GO" id="GO:0016971">
    <property type="term" value="F:flavin-dependent sulfhydryl oxidase activity"/>
    <property type="evidence" value="ECO:0007669"/>
    <property type="project" value="InterPro"/>
</dbReference>
<dbReference type="Proteomes" id="UP000887569">
    <property type="component" value="Unplaced"/>
</dbReference>
<comment type="catalytic activity">
    <reaction evidence="6">
        <text>2 R'C(R)SH + O2 = R'C(R)S-S(R)CR' + H2O2</text>
        <dbReference type="Rhea" id="RHEA:17357"/>
        <dbReference type="ChEBI" id="CHEBI:15379"/>
        <dbReference type="ChEBI" id="CHEBI:16240"/>
        <dbReference type="ChEBI" id="CHEBI:16520"/>
        <dbReference type="ChEBI" id="CHEBI:17412"/>
        <dbReference type="EC" id="1.8.3.2"/>
    </reaction>
</comment>
<name>A0A915C960_PARUN</name>
<dbReference type="InterPro" id="IPR039799">
    <property type="entry name" value="ALR/ERV"/>
</dbReference>
<dbReference type="PANTHER" id="PTHR12645">
    <property type="entry name" value="ALR/ERV"/>
    <property type="match status" value="1"/>
</dbReference>
<dbReference type="SUPFAM" id="SSF69000">
    <property type="entry name" value="FAD-dependent thiol oxidase"/>
    <property type="match status" value="1"/>
</dbReference>
<dbReference type="PANTHER" id="PTHR12645:SF0">
    <property type="entry name" value="FAD-LINKED SULFHYDRYL OXIDASE ALR"/>
    <property type="match status" value="1"/>
</dbReference>
<dbReference type="GO" id="GO:0050660">
    <property type="term" value="F:flavin adenine dinucleotide binding"/>
    <property type="evidence" value="ECO:0007669"/>
    <property type="project" value="TreeGrafter"/>
</dbReference>
<dbReference type="PROSITE" id="PS51324">
    <property type="entry name" value="ERV_ALR"/>
    <property type="match status" value="1"/>
</dbReference>
<evidence type="ECO:0000256" key="2">
    <source>
        <dbReference type="ARBA" id="ARBA00022630"/>
    </source>
</evidence>
<evidence type="ECO:0000256" key="5">
    <source>
        <dbReference type="ARBA" id="ARBA00023157"/>
    </source>
</evidence>
<evidence type="ECO:0000313" key="10">
    <source>
        <dbReference type="WBParaSite" id="PgR102_g023_t01"/>
    </source>
</evidence>
<dbReference type="AlphaFoldDB" id="A0A915C960"/>
<reference evidence="10" key="1">
    <citation type="submission" date="2022-11" db="UniProtKB">
        <authorList>
            <consortium name="WormBaseParasite"/>
        </authorList>
    </citation>
    <scope>IDENTIFICATION</scope>
</reference>
<evidence type="ECO:0000259" key="8">
    <source>
        <dbReference type="PROSITE" id="PS51324"/>
    </source>
</evidence>
<keyword evidence="2 6" id="KW-0285">Flavoprotein</keyword>
<dbReference type="WBParaSite" id="PgR102_g023_t01">
    <property type="protein sequence ID" value="PgR102_g023_t01"/>
    <property type="gene ID" value="PgR102_g023"/>
</dbReference>
<evidence type="ECO:0000256" key="1">
    <source>
        <dbReference type="ARBA" id="ARBA00001974"/>
    </source>
</evidence>
<accession>A0A915C960</accession>
<dbReference type="GO" id="GO:0005739">
    <property type="term" value="C:mitochondrion"/>
    <property type="evidence" value="ECO:0007669"/>
    <property type="project" value="TreeGrafter"/>
</dbReference>
<keyword evidence="9" id="KW-1185">Reference proteome</keyword>